<protein>
    <submittedName>
        <fullName evidence="1">Uncharacterized protein</fullName>
    </submittedName>
</protein>
<organism evidence="1 2">
    <name type="scientific">Eretmocerus hayati</name>
    <dbReference type="NCBI Taxonomy" id="131215"/>
    <lineage>
        <taxon>Eukaryota</taxon>
        <taxon>Metazoa</taxon>
        <taxon>Ecdysozoa</taxon>
        <taxon>Arthropoda</taxon>
        <taxon>Hexapoda</taxon>
        <taxon>Insecta</taxon>
        <taxon>Pterygota</taxon>
        <taxon>Neoptera</taxon>
        <taxon>Endopterygota</taxon>
        <taxon>Hymenoptera</taxon>
        <taxon>Apocrita</taxon>
        <taxon>Proctotrupomorpha</taxon>
        <taxon>Chalcidoidea</taxon>
        <taxon>Aphelinidae</taxon>
        <taxon>Aphelininae</taxon>
        <taxon>Eretmocerus</taxon>
    </lineage>
</organism>
<dbReference type="EMBL" id="CM056741">
    <property type="protein sequence ID" value="KAJ8681544.1"/>
    <property type="molecule type" value="Genomic_DNA"/>
</dbReference>
<name>A0ACC2PG52_9HYME</name>
<comment type="caution">
    <text evidence="1">The sequence shown here is derived from an EMBL/GenBank/DDBJ whole genome shotgun (WGS) entry which is preliminary data.</text>
</comment>
<accession>A0ACC2PG52</accession>
<gene>
    <name evidence="1" type="ORF">QAD02_017336</name>
</gene>
<sequence length="594" mass="68793">MEKDFRLFIKNLPAGTSESDVRDSICKYINIKSIDLKEKKNFKEETNRFAFIYVTSTDRELQECFKNLQKEKINGSLIQIELAKESFLDRLKKEREENQLRKDKPVISHEANNILNSKDGHAQNKRKVFSDSELTADNPVITETHSGRNHDEQHTRHSYNQPHISEGSQLISHAEDHIKKTGVKRKKPLQKLVIESCIGAAKVGTKESHITPNIQCSVVGESEKKRIDSLRQKKLAYKMQEKIIRNALMDSGKGNNKIIFDDEMDHQMVDTKKQDNTAPKHSLFGSDNEDDCSLQWDEAELEEKANMREKIMKLQTRTGNDERFKIDHRFIDDDEDNVTKQKTNDVTHDDLANEKEWQLNILGNILGKPVTSKTSCNEGMDQKRQKKVMVRYDPTASDHENYEVNLEESEKKESKKKKKKLSQTEILEDVVTVPTSNELFFDVSDKLVDSLKQTEGFSLLEAFGQKSQNTGSGGDVNDEASGNKKAFQFNFSKNPFHYDSSNDESDDDHEQSILKSNETETGVIQLKDDRFFFEANDNRFREAEAFFKNQSTCAEEDFKTRRRELKQIVRSKIRNNLRKKAPWTKKKIRKVRKQ</sequence>
<proteinExistence type="predicted"/>
<evidence type="ECO:0000313" key="1">
    <source>
        <dbReference type="EMBL" id="KAJ8681544.1"/>
    </source>
</evidence>
<reference evidence="1" key="1">
    <citation type="submission" date="2023-04" db="EMBL/GenBank/DDBJ databases">
        <title>A chromosome-level genome assembly of the parasitoid wasp Eretmocerus hayati.</title>
        <authorList>
            <person name="Zhong Y."/>
            <person name="Liu S."/>
            <person name="Liu Y."/>
        </authorList>
    </citation>
    <scope>NUCLEOTIDE SEQUENCE</scope>
    <source>
        <strain evidence="1">ZJU_SS_LIU_2023</strain>
    </source>
</reference>
<keyword evidence="2" id="KW-1185">Reference proteome</keyword>
<evidence type="ECO:0000313" key="2">
    <source>
        <dbReference type="Proteomes" id="UP001239111"/>
    </source>
</evidence>
<dbReference type="Proteomes" id="UP001239111">
    <property type="component" value="Chromosome 1"/>
</dbReference>